<dbReference type="FunFam" id="1.20.1070.10:FF:000458">
    <property type="entry name" value="G protein-coupled receptor 150"/>
    <property type="match status" value="1"/>
</dbReference>
<reference evidence="11" key="1">
    <citation type="submission" date="2015-02" db="EMBL/GenBank/DDBJ databases">
        <title>Genome sequencing for Strongylocentrotus purpuratus.</title>
        <authorList>
            <person name="Murali S."/>
            <person name="Liu Y."/>
            <person name="Vee V."/>
            <person name="English A."/>
            <person name="Wang M."/>
            <person name="Skinner E."/>
            <person name="Han Y."/>
            <person name="Muzny D.M."/>
            <person name="Worley K.C."/>
            <person name="Gibbs R.A."/>
        </authorList>
    </citation>
    <scope>NUCLEOTIDE SEQUENCE</scope>
</reference>
<protein>
    <recommendedName>
        <fullName evidence="9">G-protein coupled receptors family 1 profile domain-containing protein</fullName>
    </recommendedName>
</protein>
<dbReference type="RefSeq" id="XP_030833284.1">
    <property type="nucleotide sequence ID" value="XM_030977424.1"/>
</dbReference>
<keyword evidence="6 7" id="KW-0675">Receptor</keyword>
<comment type="subcellular location">
    <subcellularLocation>
        <location evidence="1">Cell membrane</location>
        <topology evidence="1">Multi-pass membrane protein</topology>
    </subcellularLocation>
</comment>
<feature type="transmembrane region" description="Helical" evidence="8">
    <location>
        <begin position="53"/>
        <end position="74"/>
    </location>
</feature>
<feature type="transmembrane region" description="Helical" evidence="8">
    <location>
        <begin position="209"/>
        <end position="230"/>
    </location>
</feature>
<evidence type="ECO:0000256" key="1">
    <source>
        <dbReference type="ARBA" id="ARBA00004651"/>
    </source>
</evidence>
<feature type="transmembrane region" description="Helical" evidence="8">
    <location>
        <begin position="312"/>
        <end position="335"/>
    </location>
</feature>
<keyword evidence="3 7" id="KW-0812">Transmembrane</keyword>
<dbReference type="EnsemblMetazoa" id="XM_030977424">
    <property type="protein sequence ID" value="XP_030833284"/>
    <property type="gene ID" value="LOC100889704"/>
</dbReference>
<evidence type="ECO:0000256" key="6">
    <source>
        <dbReference type="ARBA" id="ARBA00023170"/>
    </source>
</evidence>
<evidence type="ECO:0000256" key="4">
    <source>
        <dbReference type="ARBA" id="ARBA00022989"/>
    </source>
</evidence>
<comment type="similarity">
    <text evidence="7">Belongs to the G-protein coupled receptor 1 family.</text>
</comment>
<organism evidence="10 11">
    <name type="scientific">Strongylocentrotus purpuratus</name>
    <name type="common">Purple sea urchin</name>
    <dbReference type="NCBI Taxonomy" id="7668"/>
    <lineage>
        <taxon>Eukaryota</taxon>
        <taxon>Metazoa</taxon>
        <taxon>Echinodermata</taxon>
        <taxon>Eleutherozoa</taxon>
        <taxon>Echinozoa</taxon>
        <taxon>Echinoidea</taxon>
        <taxon>Euechinoidea</taxon>
        <taxon>Echinacea</taxon>
        <taxon>Camarodonta</taxon>
        <taxon>Echinidea</taxon>
        <taxon>Strongylocentrotidae</taxon>
        <taxon>Strongylocentrotus</taxon>
    </lineage>
</organism>
<evidence type="ECO:0000313" key="11">
    <source>
        <dbReference type="Proteomes" id="UP000007110"/>
    </source>
</evidence>
<feature type="transmembrane region" description="Helical" evidence="8">
    <location>
        <begin position="86"/>
        <end position="112"/>
    </location>
</feature>
<dbReference type="PANTHER" id="PTHR24241:SF83">
    <property type="entry name" value="G-PROTEIN COUPLED RECEPTOR 150-RELATED"/>
    <property type="match status" value="1"/>
</dbReference>
<feature type="transmembrane region" description="Helical" evidence="8">
    <location>
        <begin position="124"/>
        <end position="145"/>
    </location>
</feature>
<name>A0A7M7N9T3_STRPU</name>
<dbReference type="GO" id="GO:0007186">
    <property type="term" value="P:G protein-coupled receptor signaling pathway"/>
    <property type="evidence" value="ECO:0000318"/>
    <property type="project" value="GO_Central"/>
</dbReference>
<accession>A0A7M7N9T3</accession>
<evidence type="ECO:0000259" key="9">
    <source>
        <dbReference type="PROSITE" id="PS50262"/>
    </source>
</evidence>
<proteinExistence type="inferred from homology"/>
<dbReference type="AlphaFoldDB" id="A0A7M7N9T3"/>
<dbReference type="PROSITE" id="PS00237">
    <property type="entry name" value="G_PROTEIN_RECEP_F1_1"/>
    <property type="match status" value="1"/>
</dbReference>
<dbReference type="PRINTS" id="PR00237">
    <property type="entry name" value="GPCRRHODOPSN"/>
</dbReference>
<dbReference type="Pfam" id="PF00001">
    <property type="entry name" value="7tm_1"/>
    <property type="match status" value="1"/>
</dbReference>
<dbReference type="GeneID" id="100889704"/>
<sequence length="415" mass="47527">MERVDDQTGHSPGWLTSTVSTMSDYLDQSDLANATDSPKGSRPVTFDRDVRIVSLWFLFVLGLFGNMCVFMWLWMNRRRKSRVNKIIFGLATADLCVCFFTILGSALFEMLYYQWLAGNFMCKVVMYMQTVSIMASSNMLVLIAIDRHQAVRSPLKEGLPAWRMVMAAWGFALLLSVPQLFIWRQKRHGDIQTCGTDFKLRPDWHRMAYLSYAAVVTFFIPIMIISVAYARICKKIWDKAHDTSFGRRPVGDFVQRGGKMRIQSTGSTSLNRAKSKTLKMSFVIILAFVICGLPYFIVEIMKCYKVYNIHRFVYGLLGIFAASNSSANPYIFLLFNRGKYGRWADCSTGFYSGIRRLNRRHTEFDAPRADTSSSNSHFETMKTIVDSNASFKGRNGTVPNRNIYKPVPQIREHKV</sequence>
<dbReference type="OrthoDB" id="5987909at2759"/>
<dbReference type="InterPro" id="IPR017452">
    <property type="entry name" value="GPCR_Rhodpsn_7TM"/>
</dbReference>
<dbReference type="GO" id="GO:0032870">
    <property type="term" value="P:cellular response to hormone stimulus"/>
    <property type="evidence" value="ECO:0000318"/>
    <property type="project" value="GO_Central"/>
</dbReference>
<dbReference type="InParanoid" id="A0A7M7N9T3"/>
<dbReference type="PROSITE" id="PS50262">
    <property type="entry name" value="G_PROTEIN_RECEP_F1_2"/>
    <property type="match status" value="1"/>
</dbReference>
<evidence type="ECO:0000256" key="2">
    <source>
        <dbReference type="ARBA" id="ARBA00022475"/>
    </source>
</evidence>
<keyword evidence="4 8" id="KW-1133">Transmembrane helix</keyword>
<keyword evidence="11" id="KW-1185">Reference proteome</keyword>
<feature type="domain" description="G-protein coupled receptors family 1 profile" evidence="9">
    <location>
        <begin position="65"/>
        <end position="332"/>
    </location>
</feature>
<keyword evidence="7" id="KW-0297">G-protein coupled receptor</keyword>
<dbReference type="Gene3D" id="1.20.1070.10">
    <property type="entry name" value="Rhodopsin 7-helix transmembrane proteins"/>
    <property type="match status" value="1"/>
</dbReference>
<keyword evidence="5 8" id="KW-0472">Membrane</keyword>
<evidence type="ECO:0000256" key="7">
    <source>
        <dbReference type="RuleBase" id="RU000688"/>
    </source>
</evidence>
<dbReference type="PANTHER" id="PTHR24241">
    <property type="entry name" value="NEUROPEPTIDE RECEPTOR-RELATED G-PROTEIN COUPLED RECEPTOR"/>
    <property type="match status" value="1"/>
</dbReference>
<evidence type="ECO:0000256" key="5">
    <source>
        <dbReference type="ARBA" id="ARBA00023136"/>
    </source>
</evidence>
<dbReference type="GO" id="GO:0005886">
    <property type="term" value="C:plasma membrane"/>
    <property type="evidence" value="ECO:0000318"/>
    <property type="project" value="GO_Central"/>
</dbReference>
<evidence type="ECO:0000256" key="3">
    <source>
        <dbReference type="ARBA" id="ARBA00022692"/>
    </source>
</evidence>
<evidence type="ECO:0000313" key="10">
    <source>
        <dbReference type="EnsemblMetazoa" id="XP_030833284"/>
    </source>
</evidence>
<reference evidence="10" key="2">
    <citation type="submission" date="2021-01" db="UniProtKB">
        <authorList>
            <consortium name="EnsemblMetazoa"/>
        </authorList>
    </citation>
    <scope>IDENTIFICATION</scope>
</reference>
<feature type="transmembrane region" description="Helical" evidence="8">
    <location>
        <begin position="280"/>
        <end position="300"/>
    </location>
</feature>
<keyword evidence="7" id="KW-0807">Transducer</keyword>
<dbReference type="OMA" id="CRDIFAP"/>
<dbReference type="GO" id="GO:0004930">
    <property type="term" value="F:G protein-coupled receptor activity"/>
    <property type="evidence" value="ECO:0000318"/>
    <property type="project" value="GO_Central"/>
</dbReference>
<evidence type="ECO:0000256" key="8">
    <source>
        <dbReference type="SAM" id="Phobius"/>
    </source>
</evidence>
<feature type="transmembrane region" description="Helical" evidence="8">
    <location>
        <begin position="165"/>
        <end position="183"/>
    </location>
</feature>
<keyword evidence="2" id="KW-1003">Cell membrane</keyword>
<dbReference type="KEGG" id="spu:100889704"/>
<dbReference type="InterPro" id="IPR000276">
    <property type="entry name" value="GPCR_Rhodpsn"/>
</dbReference>
<dbReference type="Proteomes" id="UP000007110">
    <property type="component" value="Unassembled WGS sequence"/>
</dbReference>
<dbReference type="SMART" id="SM01381">
    <property type="entry name" value="7TM_GPCR_Srsx"/>
    <property type="match status" value="1"/>
</dbReference>
<dbReference type="SUPFAM" id="SSF81321">
    <property type="entry name" value="Family A G protein-coupled receptor-like"/>
    <property type="match status" value="1"/>
</dbReference>